<feature type="transmembrane region" description="Helical" evidence="6">
    <location>
        <begin position="109"/>
        <end position="133"/>
    </location>
</feature>
<dbReference type="GO" id="GO:0015297">
    <property type="term" value="F:antiporter activity"/>
    <property type="evidence" value="ECO:0007669"/>
    <property type="project" value="InterPro"/>
</dbReference>
<dbReference type="GO" id="GO:0016020">
    <property type="term" value="C:membrane"/>
    <property type="evidence" value="ECO:0007669"/>
    <property type="project" value="UniProtKB-SubCell"/>
</dbReference>
<dbReference type="CDD" id="cd13132">
    <property type="entry name" value="MATE_eukaryotic"/>
    <property type="match status" value="1"/>
</dbReference>
<feature type="transmembrane region" description="Helical" evidence="6">
    <location>
        <begin position="452"/>
        <end position="472"/>
    </location>
</feature>
<dbReference type="PANTHER" id="PTHR11206">
    <property type="entry name" value="MULTIDRUG RESISTANCE PROTEIN"/>
    <property type="match status" value="1"/>
</dbReference>
<dbReference type="GO" id="GO:1990961">
    <property type="term" value="P:xenobiotic detoxification by transmembrane export across the plasma membrane"/>
    <property type="evidence" value="ECO:0007669"/>
    <property type="project" value="InterPro"/>
</dbReference>
<feature type="transmembrane region" description="Helical" evidence="6">
    <location>
        <begin position="153"/>
        <end position="172"/>
    </location>
</feature>
<evidence type="ECO:0000256" key="6">
    <source>
        <dbReference type="RuleBase" id="RU004914"/>
    </source>
</evidence>
<evidence type="ECO:0000256" key="3">
    <source>
        <dbReference type="ARBA" id="ARBA00022692"/>
    </source>
</evidence>
<feature type="transmembrane region" description="Helical" evidence="6">
    <location>
        <begin position="413"/>
        <end position="432"/>
    </location>
</feature>
<feature type="transmembrane region" description="Helical" evidence="6">
    <location>
        <begin position="76"/>
        <end position="102"/>
    </location>
</feature>
<evidence type="ECO:0000256" key="5">
    <source>
        <dbReference type="ARBA" id="ARBA00023136"/>
    </source>
</evidence>
<evidence type="ECO:0000256" key="7">
    <source>
        <dbReference type="SAM" id="MobiDB-lite"/>
    </source>
</evidence>
<gene>
    <name evidence="8" type="ORF">g.2449</name>
</gene>
<proteinExistence type="inferred from homology"/>
<evidence type="ECO:0000313" key="8">
    <source>
        <dbReference type="EMBL" id="JAT70408.1"/>
    </source>
</evidence>
<dbReference type="EMBL" id="GDKF01008214">
    <property type="protein sequence ID" value="JAT70408.1"/>
    <property type="molecule type" value="Transcribed_RNA"/>
</dbReference>
<evidence type="ECO:0000256" key="2">
    <source>
        <dbReference type="ARBA" id="ARBA00010199"/>
    </source>
</evidence>
<comment type="subcellular location">
    <subcellularLocation>
        <location evidence="1">Membrane</location>
        <topology evidence="1">Multi-pass membrane protein</topology>
    </subcellularLocation>
</comment>
<keyword evidence="4 6" id="KW-1133">Transmembrane helix</keyword>
<feature type="transmembrane region" description="Helical" evidence="6">
    <location>
        <begin position="251"/>
        <end position="275"/>
    </location>
</feature>
<dbReference type="AlphaFoldDB" id="A0A1D1ZTU8"/>
<comment type="caution">
    <text evidence="6">Lacks conserved residue(s) required for the propagation of feature annotation.</text>
</comment>
<dbReference type="NCBIfam" id="TIGR00797">
    <property type="entry name" value="matE"/>
    <property type="match status" value="1"/>
</dbReference>
<evidence type="ECO:0000256" key="4">
    <source>
        <dbReference type="ARBA" id="ARBA00022989"/>
    </source>
</evidence>
<keyword evidence="5 6" id="KW-0472">Membrane</keyword>
<reference evidence="8" key="1">
    <citation type="submission" date="2015-08" db="EMBL/GenBank/DDBJ databases">
        <authorList>
            <person name="Babu N.S."/>
            <person name="Beckwith C.J."/>
            <person name="Beseler K.G."/>
            <person name="Brison A."/>
            <person name="Carone J.V."/>
            <person name="Caskin T.P."/>
            <person name="Diamond M."/>
            <person name="Durham M.E."/>
            <person name="Foxe J.M."/>
            <person name="Go M."/>
            <person name="Henderson B.A."/>
            <person name="Jones I.B."/>
            <person name="McGettigan J.A."/>
            <person name="Micheletti S.J."/>
            <person name="Nasrallah M.E."/>
            <person name="Ortiz D."/>
            <person name="Piller C.R."/>
            <person name="Privatt S.R."/>
            <person name="Schneider S.L."/>
            <person name="Sharp S."/>
            <person name="Smith T.C."/>
            <person name="Stanton J.D."/>
            <person name="Ullery H.E."/>
            <person name="Wilson R.J."/>
            <person name="Serrano M.G."/>
            <person name="Buck G."/>
            <person name="Lee V."/>
            <person name="Wang Y."/>
            <person name="Carvalho R."/>
            <person name="Voegtly L."/>
            <person name="Shi R."/>
            <person name="Duckworth R."/>
            <person name="Johnson A."/>
            <person name="Loviza R."/>
            <person name="Walstead R."/>
            <person name="Shah Z."/>
            <person name="Kiflezghi M."/>
            <person name="Wade K."/>
            <person name="Ball S.L."/>
            <person name="Bradley K.W."/>
            <person name="Asai D.J."/>
            <person name="Bowman C.A."/>
            <person name="Russell D.A."/>
            <person name="Pope W.H."/>
            <person name="Jacobs-Sera D."/>
            <person name="Hendrix R.W."/>
            <person name="Hatfull G.F."/>
        </authorList>
    </citation>
    <scope>NUCLEOTIDE SEQUENCE</scope>
</reference>
<accession>A0A1D1ZTU8</accession>
<name>A0A1D1ZTU8_AUXPR</name>
<dbReference type="Pfam" id="PF01554">
    <property type="entry name" value="MatE"/>
    <property type="match status" value="2"/>
</dbReference>
<keyword evidence="3 6" id="KW-0812">Transmembrane</keyword>
<protein>
    <recommendedName>
        <fullName evidence="6">Protein DETOXIFICATION</fullName>
    </recommendedName>
    <alternativeName>
        <fullName evidence="6">Multidrug and toxic compound extrusion protein</fullName>
    </alternativeName>
</protein>
<feature type="transmembrane region" description="Helical" evidence="6">
    <location>
        <begin position="221"/>
        <end position="244"/>
    </location>
</feature>
<organism evidence="8">
    <name type="scientific">Auxenochlorella protothecoides</name>
    <name type="common">Green microalga</name>
    <name type="synonym">Chlorella protothecoides</name>
    <dbReference type="NCBI Taxonomy" id="3075"/>
    <lineage>
        <taxon>Eukaryota</taxon>
        <taxon>Viridiplantae</taxon>
        <taxon>Chlorophyta</taxon>
        <taxon>core chlorophytes</taxon>
        <taxon>Trebouxiophyceae</taxon>
        <taxon>Chlorellales</taxon>
        <taxon>Chlorellaceae</taxon>
        <taxon>Auxenochlorella</taxon>
    </lineage>
</organism>
<feature type="transmembrane region" description="Helical" evidence="6">
    <location>
        <begin position="484"/>
        <end position="505"/>
    </location>
</feature>
<dbReference type="InterPro" id="IPR002528">
    <property type="entry name" value="MATE_fam"/>
</dbReference>
<dbReference type="GO" id="GO:0042910">
    <property type="term" value="F:xenobiotic transmembrane transporter activity"/>
    <property type="evidence" value="ECO:0007669"/>
    <property type="project" value="InterPro"/>
</dbReference>
<sequence>MPPEALVPAHPGWRDAFEEAAADVYPSGAVVGATLMSPRAIGNNPSPFADTPVADTADPAPGLVGWPAYRAELASIASLAVPLSLSNLMGLVISLVAIGFVGRLGAFELSVVVTSTSIFNVSGLSVLTGFASAMETLTGQAYGAGHYSHVGVVLQRALLLTTLLTAALGVLWTGADRALIALGQDPDISRSARYYLLTSLGALWCQGVFENLKRYLMAQGVAAPVTAATLVGVVAAPAFNWLFIYRCDMRLLGAALAMDAVGLVMVATLAGAVVARDRRLAGTRRATWAGLSREALGGWGEYVRYALPSVLMICCEWWTFEAVILLSGLLPDPPTSLSAMGIAVDTSGAQFMLISGVGMALSSRVSNSLGAGKPAAARRAVGAALTCTLAAECAIAAAIALNRERWARVFTDVPAVVAATVDLLLLVVATLPGDGTNATLQGLLRGAGRQEIGAVANICSYWGIGIPMAAFLGIKRNLGLRGLWWGLVIVNLLQGCVMLGIASTINLSEAADKAAARFEQRRSLTQAQGEEPLLAADRLEAGPAAGEV</sequence>
<comment type="similarity">
    <text evidence="2 6">Belongs to the multi antimicrobial extrusion (MATE) (TC 2.A.66.1) family.</text>
</comment>
<evidence type="ECO:0000256" key="1">
    <source>
        <dbReference type="ARBA" id="ARBA00004141"/>
    </source>
</evidence>
<feature type="region of interest" description="Disordered" evidence="7">
    <location>
        <begin position="527"/>
        <end position="548"/>
    </location>
</feature>
<dbReference type="InterPro" id="IPR045069">
    <property type="entry name" value="MATE_euk"/>
</dbReference>